<comment type="similarity">
    <text evidence="1 6">Belongs to the type-B carboxylesterase/lipase family.</text>
</comment>
<evidence type="ECO:0000313" key="8">
    <source>
        <dbReference type="EMBL" id="JAV28845.1"/>
    </source>
</evidence>
<organism evidence="8">
    <name type="scientific">Culex tarsalis</name>
    <name type="common">Encephalitis mosquito</name>
    <dbReference type="NCBI Taxonomy" id="7177"/>
    <lineage>
        <taxon>Eukaryota</taxon>
        <taxon>Metazoa</taxon>
        <taxon>Ecdysozoa</taxon>
        <taxon>Arthropoda</taxon>
        <taxon>Hexapoda</taxon>
        <taxon>Insecta</taxon>
        <taxon>Pterygota</taxon>
        <taxon>Neoptera</taxon>
        <taxon>Endopterygota</taxon>
        <taxon>Diptera</taxon>
        <taxon>Nematocera</taxon>
        <taxon>Culicoidea</taxon>
        <taxon>Culicidae</taxon>
        <taxon>Culicinae</taxon>
        <taxon>Culicini</taxon>
        <taxon>Culex</taxon>
        <taxon>Culex</taxon>
    </lineage>
</organism>
<dbReference type="Pfam" id="PF00135">
    <property type="entry name" value="COesterase"/>
    <property type="match status" value="1"/>
</dbReference>
<dbReference type="EC" id="3.1.1.-" evidence="6"/>
<evidence type="ECO:0000256" key="5">
    <source>
        <dbReference type="ARBA" id="ARBA00023180"/>
    </source>
</evidence>
<dbReference type="InterPro" id="IPR029058">
    <property type="entry name" value="AB_hydrolase_fold"/>
</dbReference>
<sequence length="579" mass="65370">MWWTTKEYLVIILKLALSFVQHGIGNVLIRFWPGIERPVVEVRQGKVRGVTSELPNGRKYHYFKGIPYAKPPVGELRFRPPVPLEKFNHPVLNCSSDKGDFVQPHIVINWPVVGSEDGLYLNVYTPGLPTEGDAAKFPVMVYIHGGGLRFGTASSFIYDPKHIVQRNVIVVTMFYRLGPLGFLSLPSVGISGNMGLKDQRLALQWVQENIARFGGDADNVTLFGESAGSWSTYLHYLSPNSRKYFHRVICQSGDACTESSFQVDPEGKARKLAQLLGCRGASDQDVLATLMKAPASLLTKLQNEVISPEERSCAMRFIFRPVIEQNLTEDSIITQKPEQLLKSFDTLQMPMMSGVTSAEGILGLNLNKYCLDEFNKPGGNWLVPRFMSSQEGLDRKAVSEEVKRFYLGDKEVCWETINETCALLSDFTFVGTSNLSAEWIAKFQPNVKHYHYLFNFVGRLNIMKPLFNVGAVDGASHGDDNFYLFSPKVLPECSDESDEAKMRNIFIDVFTNFAKFNDPTPDESTLGFKWKPMAPTQQDSESFDIDCLELNVPPRMIQNPSQERKEFWRAMLKKHTNLL</sequence>
<dbReference type="InterPro" id="IPR050309">
    <property type="entry name" value="Type-B_Carboxylest/Lipase"/>
</dbReference>
<dbReference type="InterPro" id="IPR002018">
    <property type="entry name" value="CarbesteraseB"/>
</dbReference>
<evidence type="ECO:0000256" key="6">
    <source>
        <dbReference type="RuleBase" id="RU361235"/>
    </source>
</evidence>
<proteinExistence type="inferred from homology"/>
<keyword evidence="3 6" id="KW-0378">Hydrolase</keyword>
<keyword evidence="4" id="KW-1015">Disulfide bond</keyword>
<dbReference type="PANTHER" id="PTHR11559">
    <property type="entry name" value="CARBOXYLESTERASE"/>
    <property type="match status" value="1"/>
</dbReference>
<dbReference type="InterPro" id="IPR019826">
    <property type="entry name" value="Carboxylesterase_B_AS"/>
</dbReference>
<keyword evidence="2" id="KW-0719">Serine esterase</keyword>
<protein>
    <recommendedName>
        <fullName evidence="6">Carboxylic ester hydrolase</fullName>
        <ecNumber evidence="6">3.1.1.-</ecNumber>
    </recommendedName>
</protein>
<evidence type="ECO:0000256" key="2">
    <source>
        <dbReference type="ARBA" id="ARBA00022487"/>
    </source>
</evidence>
<evidence type="ECO:0000256" key="3">
    <source>
        <dbReference type="ARBA" id="ARBA00022801"/>
    </source>
</evidence>
<keyword evidence="5" id="KW-0325">Glycoprotein</keyword>
<accession>A0A1Q3FMR4</accession>
<evidence type="ECO:0000256" key="4">
    <source>
        <dbReference type="ARBA" id="ARBA00023157"/>
    </source>
</evidence>
<reference evidence="8" key="1">
    <citation type="submission" date="2017-01" db="EMBL/GenBank/DDBJ databases">
        <title>A deep insight into the sialotranscriptome of adult male and female Cluex tarsalis mosquitoes.</title>
        <authorList>
            <person name="Ribeiro J.M."/>
            <person name="Moreira F."/>
            <person name="Bernard K.A."/>
            <person name="Calvo E."/>
        </authorList>
    </citation>
    <scope>NUCLEOTIDE SEQUENCE</scope>
    <source>
        <strain evidence="8">Kern County</strain>
        <tissue evidence="8">Salivary glands</tissue>
    </source>
</reference>
<dbReference type="PROSITE" id="PS00122">
    <property type="entry name" value="CARBOXYLESTERASE_B_1"/>
    <property type="match status" value="1"/>
</dbReference>
<dbReference type="AlphaFoldDB" id="A0A1Q3FMR4"/>
<dbReference type="SUPFAM" id="SSF53474">
    <property type="entry name" value="alpha/beta-Hydrolases"/>
    <property type="match status" value="1"/>
</dbReference>
<evidence type="ECO:0000256" key="1">
    <source>
        <dbReference type="ARBA" id="ARBA00005964"/>
    </source>
</evidence>
<name>A0A1Q3FMR4_CULTA</name>
<evidence type="ECO:0000259" key="7">
    <source>
        <dbReference type="Pfam" id="PF00135"/>
    </source>
</evidence>
<dbReference type="GO" id="GO:0052689">
    <property type="term" value="F:carboxylic ester hydrolase activity"/>
    <property type="evidence" value="ECO:0007669"/>
    <property type="project" value="UniProtKB-KW"/>
</dbReference>
<dbReference type="EMBL" id="GFDL01006200">
    <property type="protein sequence ID" value="JAV28845.1"/>
    <property type="molecule type" value="Transcribed_RNA"/>
</dbReference>
<feature type="domain" description="Carboxylesterase type B" evidence="7">
    <location>
        <begin position="37"/>
        <end position="568"/>
    </location>
</feature>
<dbReference type="Gene3D" id="3.40.50.1820">
    <property type="entry name" value="alpha/beta hydrolase"/>
    <property type="match status" value="1"/>
</dbReference>